<organism evidence="3 4">
    <name type="scientific">Winogradskyella haliclonae</name>
    <dbReference type="NCBI Taxonomy" id="2048558"/>
    <lineage>
        <taxon>Bacteria</taxon>
        <taxon>Pseudomonadati</taxon>
        <taxon>Bacteroidota</taxon>
        <taxon>Flavobacteriia</taxon>
        <taxon>Flavobacteriales</taxon>
        <taxon>Flavobacteriaceae</taxon>
        <taxon>Winogradskyella</taxon>
    </lineage>
</organism>
<feature type="transmembrane region" description="Helical" evidence="1">
    <location>
        <begin position="346"/>
        <end position="363"/>
    </location>
</feature>
<feature type="domain" description="DUF2157" evidence="2">
    <location>
        <begin position="12"/>
        <end position="152"/>
    </location>
</feature>
<sequence length="431" mass="49011">MISKFQKEIQLLLDNQVINQETVKRIETFYASRNEEKPNRLFTIFGVIGATLVGLGIILILAHNWDNFSKSIKTVLAFAPLLIGQFFVGYSLFKAKAKSWVEASGAFLFFAVGSSIGLVSQIYNIPGDLSSYLLTWTLLCIPLVYILKSNTLVFLCLVFATYYGCNYGYGYFSSSHTPWWYLLMVITLIPQYFQLIKSKKDFNFTSICNWLFPLSLVIVLGAFTETNSGFGFLMYILLFGVFYNIGKLKFFYNQKLRRNGYLIIGSLGTVITLLITSFKWIWNDIFRSEFIFNPQEAAIAVLLFVSASLLVYRTTQKEKNNDLSLFQIVFFVFALLFSVAQKDEVIPLVLINVLLLVLGVNAIKIGADRFHFGILNYGLLIITALIVCRFFDTDMSFVLRGLLFVSVGVGFFATNYMMLQKQKKTTKSISK</sequence>
<feature type="transmembrane region" description="Helical" evidence="1">
    <location>
        <begin position="397"/>
        <end position="419"/>
    </location>
</feature>
<keyword evidence="1" id="KW-1133">Transmembrane helix</keyword>
<keyword evidence="1" id="KW-0472">Membrane</keyword>
<accession>A0ABQ2BW01</accession>
<comment type="caution">
    <text evidence="3">The sequence shown here is derived from an EMBL/GenBank/DDBJ whole genome shotgun (WGS) entry which is preliminary data.</text>
</comment>
<dbReference type="Pfam" id="PF09925">
    <property type="entry name" value="DUF2157"/>
    <property type="match status" value="1"/>
</dbReference>
<feature type="transmembrane region" description="Helical" evidence="1">
    <location>
        <begin position="105"/>
        <end position="123"/>
    </location>
</feature>
<feature type="transmembrane region" description="Helical" evidence="1">
    <location>
        <begin position="294"/>
        <end position="311"/>
    </location>
</feature>
<feature type="transmembrane region" description="Helical" evidence="1">
    <location>
        <begin position="178"/>
        <end position="195"/>
    </location>
</feature>
<keyword evidence="1" id="KW-0812">Transmembrane</keyword>
<evidence type="ECO:0000313" key="3">
    <source>
        <dbReference type="EMBL" id="GGI55713.1"/>
    </source>
</evidence>
<name>A0ABQ2BW01_9FLAO</name>
<feature type="transmembrane region" description="Helical" evidence="1">
    <location>
        <begin position="152"/>
        <end position="172"/>
    </location>
</feature>
<feature type="transmembrane region" description="Helical" evidence="1">
    <location>
        <begin position="230"/>
        <end position="248"/>
    </location>
</feature>
<feature type="transmembrane region" description="Helical" evidence="1">
    <location>
        <begin position="74"/>
        <end position="93"/>
    </location>
</feature>
<dbReference type="InterPro" id="IPR018677">
    <property type="entry name" value="DUF2157"/>
</dbReference>
<evidence type="ECO:0000256" key="1">
    <source>
        <dbReference type="SAM" id="Phobius"/>
    </source>
</evidence>
<feature type="transmembrane region" description="Helical" evidence="1">
    <location>
        <begin position="260"/>
        <end position="282"/>
    </location>
</feature>
<feature type="transmembrane region" description="Helical" evidence="1">
    <location>
        <begin position="207"/>
        <end position="224"/>
    </location>
</feature>
<feature type="transmembrane region" description="Helical" evidence="1">
    <location>
        <begin position="129"/>
        <end position="147"/>
    </location>
</feature>
<feature type="transmembrane region" description="Helical" evidence="1">
    <location>
        <begin position="323"/>
        <end position="340"/>
    </location>
</feature>
<evidence type="ECO:0000313" key="4">
    <source>
        <dbReference type="Proteomes" id="UP000624701"/>
    </source>
</evidence>
<proteinExistence type="predicted"/>
<feature type="transmembrane region" description="Helical" evidence="1">
    <location>
        <begin position="370"/>
        <end position="391"/>
    </location>
</feature>
<protein>
    <recommendedName>
        <fullName evidence="2">DUF2157 domain-containing protein</fullName>
    </recommendedName>
</protein>
<reference evidence="4" key="1">
    <citation type="journal article" date="2019" name="Int. J. Syst. Evol. Microbiol.">
        <title>The Global Catalogue of Microorganisms (GCM) 10K type strain sequencing project: providing services to taxonomists for standard genome sequencing and annotation.</title>
        <authorList>
            <consortium name="The Broad Institute Genomics Platform"/>
            <consortium name="The Broad Institute Genome Sequencing Center for Infectious Disease"/>
            <person name="Wu L."/>
            <person name="Ma J."/>
        </authorList>
    </citation>
    <scope>NUCLEOTIDE SEQUENCE [LARGE SCALE GENOMIC DNA]</scope>
    <source>
        <strain evidence="4">CCM 8681</strain>
    </source>
</reference>
<dbReference type="EMBL" id="BMDQ01000001">
    <property type="protein sequence ID" value="GGI55713.1"/>
    <property type="molecule type" value="Genomic_DNA"/>
</dbReference>
<keyword evidence="4" id="KW-1185">Reference proteome</keyword>
<gene>
    <name evidence="3" type="ORF">GCM10011444_00220</name>
</gene>
<evidence type="ECO:0000259" key="2">
    <source>
        <dbReference type="Pfam" id="PF09925"/>
    </source>
</evidence>
<dbReference type="Proteomes" id="UP000624701">
    <property type="component" value="Unassembled WGS sequence"/>
</dbReference>
<dbReference type="RefSeq" id="WP_188372660.1">
    <property type="nucleotide sequence ID" value="NZ_BMDQ01000001.1"/>
</dbReference>
<feature type="transmembrane region" description="Helical" evidence="1">
    <location>
        <begin position="41"/>
        <end position="62"/>
    </location>
</feature>